<dbReference type="PIRSF" id="PIRSF000723">
    <property type="entry name" value="Carbamate_kin"/>
    <property type="match status" value="1"/>
</dbReference>
<evidence type="ECO:0000256" key="5">
    <source>
        <dbReference type="ARBA" id="ARBA00048467"/>
    </source>
</evidence>
<dbReference type="PRINTS" id="PR01469">
    <property type="entry name" value="CARBMTKINASE"/>
</dbReference>
<dbReference type="GO" id="GO:0008804">
    <property type="term" value="F:carbamate kinase activity"/>
    <property type="evidence" value="ECO:0007669"/>
    <property type="project" value="UniProtKB-EC"/>
</dbReference>
<dbReference type="Proteomes" id="UP000321685">
    <property type="component" value="Unassembled WGS sequence"/>
</dbReference>
<evidence type="ECO:0000256" key="3">
    <source>
        <dbReference type="ARBA" id="ARBA00022679"/>
    </source>
</evidence>
<dbReference type="PANTHER" id="PTHR30409">
    <property type="entry name" value="CARBAMATE KINASE"/>
    <property type="match status" value="1"/>
</dbReference>
<feature type="domain" description="Aspartate/glutamate/uridylate kinase" evidence="7">
    <location>
        <begin position="3"/>
        <end position="292"/>
    </location>
</feature>
<dbReference type="PANTHER" id="PTHR30409:SF1">
    <property type="entry name" value="CARBAMATE KINASE-RELATED"/>
    <property type="match status" value="1"/>
</dbReference>
<dbReference type="FunFam" id="3.40.1160.10:FF:000007">
    <property type="entry name" value="Carbamate kinase"/>
    <property type="match status" value="1"/>
</dbReference>
<keyword evidence="4 6" id="KW-0418">Kinase</keyword>
<evidence type="ECO:0000259" key="7">
    <source>
        <dbReference type="Pfam" id="PF00696"/>
    </source>
</evidence>
<evidence type="ECO:0000313" key="8">
    <source>
        <dbReference type="EMBL" id="GEL26645.1"/>
    </source>
</evidence>
<dbReference type="CDD" id="cd04235">
    <property type="entry name" value="AAK_CK"/>
    <property type="match status" value="1"/>
</dbReference>
<dbReference type="OrthoDB" id="9766717at2"/>
<evidence type="ECO:0000256" key="1">
    <source>
        <dbReference type="ARBA" id="ARBA00011066"/>
    </source>
</evidence>
<sequence length="325" mass="33246">MSKTAVVALGGNAITRSGQQGTHPEQMENARAMASAIRGLRESGWNVVLVHGNGPQVGNLAIQQRAGSDQVPEMPLHVLGAMTEGQLGSLLALAVREAGGVDLPGVVTVVTHVVVRGDDPAFGLPTKPIGPFYTVQEAARLVSEQGWVVGEDAGRGYRRLVASPKPVEIVELDAIRALVDQGLIVVAAGGGGIPVVDDGGSLQGIDAVIDKDSAAQRLANALGAEALVLVTDVPAVMLDFGKDTQRAIGEITADEAQRHADDGQFPEGSMGPKMRAAIQFVREGGATAVVTNAARAVASLNPGAGDDAEPGTRIVAADQHLGAAP</sequence>
<dbReference type="InterPro" id="IPR001048">
    <property type="entry name" value="Asp/Glu/Uridylate_kinase"/>
</dbReference>
<dbReference type="InterPro" id="IPR036393">
    <property type="entry name" value="AceGlu_kinase-like_sf"/>
</dbReference>
<gene>
    <name evidence="8" type="ORF">PSU4_55990</name>
</gene>
<organism evidence="8 9">
    <name type="scientific">Pseudonocardia sulfidoxydans NBRC 16205</name>
    <dbReference type="NCBI Taxonomy" id="1223511"/>
    <lineage>
        <taxon>Bacteria</taxon>
        <taxon>Bacillati</taxon>
        <taxon>Actinomycetota</taxon>
        <taxon>Actinomycetes</taxon>
        <taxon>Pseudonocardiales</taxon>
        <taxon>Pseudonocardiaceae</taxon>
        <taxon>Pseudonocardia</taxon>
    </lineage>
</organism>
<keyword evidence="9" id="KW-1185">Reference proteome</keyword>
<evidence type="ECO:0000256" key="4">
    <source>
        <dbReference type="ARBA" id="ARBA00022777"/>
    </source>
</evidence>
<comment type="similarity">
    <text evidence="1 6">Belongs to the carbamate kinase family.</text>
</comment>
<dbReference type="EMBL" id="BJVJ01000102">
    <property type="protein sequence ID" value="GEL26645.1"/>
    <property type="molecule type" value="Genomic_DNA"/>
</dbReference>
<dbReference type="GO" id="GO:0019546">
    <property type="term" value="P:L-arginine deiminase pathway"/>
    <property type="evidence" value="ECO:0007669"/>
    <property type="project" value="TreeGrafter"/>
</dbReference>
<evidence type="ECO:0000256" key="6">
    <source>
        <dbReference type="PIRNR" id="PIRNR000723"/>
    </source>
</evidence>
<accession>A0A511DPB9</accession>
<evidence type="ECO:0000313" key="9">
    <source>
        <dbReference type="Proteomes" id="UP000321685"/>
    </source>
</evidence>
<proteinExistence type="inferred from homology"/>
<dbReference type="GO" id="GO:0005829">
    <property type="term" value="C:cytosol"/>
    <property type="evidence" value="ECO:0007669"/>
    <property type="project" value="TreeGrafter"/>
</dbReference>
<dbReference type="SUPFAM" id="SSF53633">
    <property type="entry name" value="Carbamate kinase-like"/>
    <property type="match status" value="1"/>
</dbReference>
<dbReference type="InterPro" id="IPR003964">
    <property type="entry name" value="Carb_kinase"/>
</dbReference>
<dbReference type="RefSeq" id="WP_147115070.1">
    <property type="nucleotide sequence ID" value="NZ_BJVJ01000102.1"/>
</dbReference>
<evidence type="ECO:0000256" key="2">
    <source>
        <dbReference type="ARBA" id="ARBA00013070"/>
    </source>
</evidence>
<name>A0A511DPB9_9PSEU</name>
<dbReference type="Pfam" id="PF00696">
    <property type="entry name" value="AA_kinase"/>
    <property type="match status" value="1"/>
</dbReference>
<dbReference type="NCBIfam" id="NF009007">
    <property type="entry name" value="PRK12352.1"/>
    <property type="match status" value="1"/>
</dbReference>
<comment type="catalytic activity">
    <reaction evidence="5">
        <text>hydrogencarbonate + NH4(+) + ATP = carbamoyl phosphate + ADP + H2O + H(+)</text>
        <dbReference type="Rhea" id="RHEA:10152"/>
        <dbReference type="ChEBI" id="CHEBI:15377"/>
        <dbReference type="ChEBI" id="CHEBI:15378"/>
        <dbReference type="ChEBI" id="CHEBI:17544"/>
        <dbReference type="ChEBI" id="CHEBI:28938"/>
        <dbReference type="ChEBI" id="CHEBI:30616"/>
        <dbReference type="ChEBI" id="CHEBI:58228"/>
        <dbReference type="ChEBI" id="CHEBI:456216"/>
        <dbReference type="EC" id="2.7.2.2"/>
    </reaction>
</comment>
<dbReference type="AlphaFoldDB" id="A0A511DPB9"/>
<dbReference type="Gene3D" id="3.40.1160.10">
    <property type="entry name" value="Acetylglutamate kinase-like"/>
    <property type="match status" value="1"/>
</dbReference>
<reference evidence="8 9" key="1">
    <citation type="submission" date="2019-07" db="EMBL/GenBank/DDBJ databases">
        <title>Whole genome shotgun sequence of Pseudonocardia sulfidoxydans NBRC 16205.</title>
        <authorList>
            <person name="Hosoyama A."/>
            <person name="Uohara A."/>
            <person name="Ohji S."/>
            <person name="Ichikawa N."/>
        </authorList>
    </citation>
    <scope>NUCLEOTIDE SEQUENCE [LARGE SCALE GENOMIC DNA]</scope>
    <source>
        <strain evidence="8 9">NBRC 16205</strain>
    </source>
</reference>
<comment type="caution">
    <text evidence="8">The sequence shown here is derived from an EMBL/GenBank/DDBJ whole genome shotgun (WGS) entry which is preliminary data.</text>
</comment>
<protein>
    <recommendedName>
        <fullName evidence="2 6">Carbamate kinase</fullName>
    </recommendedName>
</protein>
<keyword evidence="3 6" id="KW-0808">Transferase</keyword>